<evidence type="ECO:0000259" key="9">
    <source>
        <dbReference type="PROSITE" id="PS51203"/>
    </source>
</evidence>
<feature type="compositionally biased region" description="Basic and acidic residues" evidence="8">
    <location>
        <begin position="1490"/>
        <end position="1499"/>
    </location>
</feature>
<evidence type="ECO:0000256" key="2">
    <source>
        <dbReference type="ARBA" id="ARBA00022737"/>
    </source>
</evidence>
<dbReference type="GO" id="GO:0042078">
    <property type="term" value="P:germ-line stem cell division"/>
    <property type="evidence" value="ECO:0007669"/>
    <property type="project" value="TreeGrafter"/>
</dbReference>
<dbReference type="InterPro" id="IPR027417">
    <property type="entry name" value="P-loop_NTPase"/>
</dbReference>
<proteinExistence type="predicted"/>
<accession>A0A813NFC6</accession>
<feature type="domain" description="CS" evidence="9">
    <location>
        <begin position="1568"/>
        <end position="1657"/>
    </location>
</feature>
<dbReference type="InterPro" id="IPR011545">
    <property type="entry name" value="DEAD/DEAH_box_helicase_dom"/>
</dbReference>
<dbReference type="Gene3D" id="2.60.40.790">
    <property type="match status" value="1"/>
</dbReference>
<dbReference type="SUPFAM" id="SSF49764">
    <property type="entry name" value="HSP20-like chaperones"/>
    <property type="match status" value="1"/>
</dbReference>
<protein>
    <recommendedName>
        <fullName evidence="1">RNA helicase</fullName>
        <ecNumber evidence="1">3.6.4.13</ecNumber>
    </recommendedName>
</protein>
<dbReference type="Proteomes" id="UP000663845">
    <property type="component" value="Unassembled WGS sequence"/>
</dbReference>
<dbReference type="GO" id="GO:0003724">
    <property type="term" value="F:RNA helicase activity"/>
    <property type="evidence" value="ECO:0007669"/>
    <property type="project" value="UniProtKB-EC"/>
</dbReference>
<evidence type="ECO:0000256" key="4">
    <source>
        <dbReference type="ARBA" id="ARBA00022801"/>
    </source>
</evidence>
<dbReference type="InterPro" id="IPR008978">
    <property type="entry name" value="HSP20-like_chaperone"/>
</dbReference>
<evidence type="ECO:0000256" key="3">
    <source>
        <dbReference type="ARBA" id="ARBA00022741"/>
    </source>
</evidence>
<dbReference type="Pfam" id="PF00270">
    <property type="entry name" value="DEAD"/>
    <property type="match status" value="1"/>
</dbReference>
<gene>
    <name evidence="10" type="ORF">JYZ213_LOCUS1479</name>
</gene>
<keyword evidence="2" id="KW-0677">Repeat</keyword>
<feature type="compositionally biased region" description="Low complexity" evidence="8">
    <location>
        <begin position="1513"/>
        <end position="1538"/>
    </location>
</feature>
<feature type="region of interest" description="Disordered" evidence="8">
    <location>
        <begin position="1256"/>
        <end position="1287"/>
    </location>
</feature>
<dbReference type="GO" id="GO:0003676">
    <property type="term" value="F:nucleic acid binding"/>
    <property type="evidence" value="ECO:0007669"/>
    <property type="project" value="InterPro"/>
</dbReference>
<dbReference type="Gene3D" id="3.40.50.300">
    <property type="entry name" value="P-loop containing nucleotide triphosphate hydrolases"/>
    <property type="match status" value="1"/>
</dbReference>
<evidence type="ECO:0000256" key="7">
    <source>
        <dbReference type="ARBA" id="ARBA00047984"/>
    </source>
</evidence>
<dbReference type="EC" id="3.6.4.13" evidence="1"/>
<keyword evidence="3" id="KW-0547">Nucleotide-binding</keyword>
<dbReference type="GO" id="GO:0016787">
    <property type="term" value="F:hydrolase activity"/>
    <property type="evidence" value="ECO:0007669"/>
    <property type="project" value="UniProtKB-KW"/>
</dbReference>
<evidence type="ECO:0000256" key="1">
    <source>
        <dbReference type="ARBA" id="ARBA00012552"/>
    </source>
</evidence>
<comment type="catalytic activity">
    <reaction evidence="7">
        <text>ATP + H2O = ADP + phosphate + H(+)</text>
        <dbReference type="Rhea" id="RHEA:13065"/>
        <dbReference type="ChEBI" id="CHEBI:15377"/>
        <dbReference type="ChEBI" id="CHEBI:15378"/>
        <dbReference type="ChEBI" id="CHEBI:30616"/>
        <dbReference type="ChEBI" id="CHEBI:43474"/>
        <dbReference type="ChEBI" id="CHEBI:456216"/>
        <dbReference type="EC" id="3.6.4.13"/>
    </reaction>
</comment>
<dbReference type="InterPro" id="IPR007052">
    <property type="entry name" value="CS_dom"/>
</dbReference>
<evidence type="ECO:0000256" key="8">
    <source>
        <dbReference type="SAM" id="MobiDB-lite"/>
    </source>
</evidence>
<dbReference type="CDD" id="cd06463">
    <property type="entry name" value="p23_like"/>
    <property type="match status" value="1"/>
</dbReference>
<evidence type="ECO:0000313" key="11">
    <source>
        <dbReference type="Proteomes" id="UP000663845"/>
    </source>
</evidence>
<name>A0A813NFC6_9BILA</name>
<dbReference type="PROSITE" id="PS51203">
    <property type="entry name" value="CS"/>
    <property type="match status" value="1"/>
</dbReference>
<keyword evidence="4" id="KW-0378">Hydrolase</keyword>
<comment type="caution">
    <text evidence="10">The sequence shown here is derived from an EMBL/GenBank/DDBJ whole genome shotgun (WGS) entry which is preliminary data.</text>
</comment>
<dbReference type="PANTHER" id="PTHR22655:SF2">
    <property type="entry name" value="ATP-DEPENDENT RNA HELICASE TDRD12-RELATED"/>
    <property type="match status" value="1"/>
</dbReference>
<evidence type="ECO:0000256" key="6">
    <source>
        <dbReference type="ARBA" id="ARBA00022840"/>
    </source>
</evidence>
<dbReference type="Pfam" id="PF04969">
    <property type="entry name" value="CS"/>
    <property type="match status" value="1"/>
</dbReference>
<dbReference type="EMBL" id="CAJNOG010000007">
    <property type="protein sequence ID" value="CAF0734870.1"/>
    <property type="molecule type" value="Genomic_DNA"/>
</dbReference>
<feature type="region of interest" description="Disordered" evidence="8">
    <location>
        <begin position="1490"/>
        <end position="1544"/>
    </location>
</feature>
<organism evidence="10 11">
    <name type="scientific">Adineta steineri</name>
    <dbReference type="NCBI Taxonomy" id="433720"/>
    <lineage>
        <taxon>Eukaryota</taxon>
        <taxon>Metazoa</taxon>
        <taxon>Spiralia</taxon>
        <taxon>Gnathifera</taxon>
        <taxon>Rotifera</taxon>
        <taxon>Eurotatoria</taxon>
        <taxon>Bdelloidea</taxon>
        <taxon>Adinetida</taxon>
        <taxon>Adinetidae</taxon>
        <taxon>Adineta</taxon>
    </lineage>
</organism>
<evidence type="ECO:0000313" key="10">
    <source>
        <dbReference type="EMBL" id="CAF0734870.1"/>
    </source>
</evidence>
<dbReference type="GO" id="GO:0005524">
    <property type="term" value="F:ATP binding"/>
    <property type="evidence" value="ECO:0007669"/>
    <property type="project" value="UniProtKB-KW"/>
</dbReference>
<dbReference type="PANTHER" id="PTHR22655">
    <property type="entry name" value="ATP-DEPENDENT RNA HELICASE TDRD12-RELATED"/>
    <property type="match status" value="1"/>
</dbReference>
<feature type="compositionally biased region" description="Basic and acidic residues" evidence="8">
    <location>
        <begin position="1256"/>
        <end position="1279"/>
    </location>
</feature>
<reference evidence="10" key="1">
    <citation type="submission" date="2021-02" db="EMBL/GenBank/DDBJ databases">
        <authorList>
            <person name="Nowell W R."/>
        </authorList>
    </citation>
    <scope>NUCLEOTIDE SEQUENCE</scope>
</reference>
<evidence type="ECO:0000256" key="5">
    <source>
        <dbReference type="ARBA" id="ARBA00022806"/>
    </source>
</evidence>
<keyword evidence="5" id="KW-0347">Helicase</keyword>
<dbReference type="SUPFAM" id="SSF52540">
    <property type="entry name" value="P-loop containing nucleoside triphosphate hydrolases"/>
    <property type="match status" value="1"/>
</dbReference>
<sequence>MILSKLYERSLCLLNSEKLDKNFQPWLTISDAQFHPDVCALYCNANINPIQSIQIDYLSPLVSYLWPLIHHGAHVWAVDHPTTRETTPVKFVLKYDLLIWDIFYRINNLHPSINSDIVYPKVLILTPDWATCENTYKHLSNVNTDVLKKVNMCCIYEGQNIENELYRKLLTQGCDLLIATPTIVNDLIQKRHIHFEQLQMIVYDQLDLLLQTIEPIDEILNLLQLHTTKTKSPQHFFLSRIVNQQTKDFIFKNFSSKENYYYLSTSVMETSTYKNCFIYCEPCRNWSERKYIIKETLDLAHHCQKKVLMCAYQTRRLATMQSILNDLSIQSILIHSQLSHDEIQQYINEWQTINDRPLVLLIQDDILNDIPIDSTDILIHLDVQRLIWYQLFNQRMKLMHKHLLNEKNFNDIKKMNLTSLKSFENFYQANSSLNIPLIVILWPGDCAQVTYDLIDYINNSNSYLHPLIERLAKNNCHESLLAKINVEFCPTLKMFGECSYEKKLKRCPYRHHFHYDVDYIEQKSIENSVNNENFLSNNFELYLPNQGEVELRITHISNGNRLWANILRSRNDINQTLIKIFDYDLFFQQIQDAFNHVKNHPLKEIVFGEIYLYEDEYNKIHRVYVYEQEQTYFNIRRADSILNRLLKVSNTMATAMDDQEIDKQTPTNNEQNSSLATADRPTLTVFSLDTGITFTLKSNENLYAIEPSSLKQYPPLATEIILCNVYPLDKITMTFTSFAIETLRSLTLNEVFMGRIKLATRSCFWIDPLDDILNDIPIDSTDILIHLDVQRLIWYQLFNQRMKLMHKHLLNEKNFNDIKKMNLTSLKSFENFYQANSSLNIPLIVILWPGDCAQVTYDLIDYINNSNSYLHPLIERLAKNNCHESLQAKINVEFCPTLKMFGECSYEKKLKRCPYRHHFHYDVDYIEQKSIENSVNNENFLSNNFELYLPNQGEVELRITHISNGNRLWANILRSRNDINQTLIKIFDYDLFFQQIQDAFNHVKNHPLKEIVFGEIYLYEDENNKIHRVYVYEQEQTYFNIRRADSILNRLLKVSNTMATAMDNQETDKQTPTNNEQNLSLATADRPTLTVFSLDTGITFTLKSNENLYAIEPSSLKQYPPLATEIILCNIYPLDKITMTFTSFAIETLRSLTLNEVFMGRIKLATRSCFWIDPLVKPVRLTALKRIAYDKPIRKQLILSKLVQSNDNHMNILERLAFEAKLNESSTFNQEEIKQQTESTKEIDKQEEIKELDKREEIKEQQTDSIIKSDEQQEISKEETNDDFSPEFKPFLNRIGQLIINPVGRSKQFFSKHNQQTYSDFVKPISSSENHEILSKECSSLNEDTSTVKTNNNNNNSDRYLPLGRGYKINIESSSISNAPPPSFHHSKEHSPFQTLVNTQQLSSEKIASSVTTPSEIGPSKMTEIQTKNVQLEHEDDDNEIYQDTIDTIPNTEASIPLPTEMKQENIDDNDQMMFIFGPKLFSQLRQIKDMEDEQRRQSDFPVQRNRNRHMRNQNSRPNNQDNNNNNNDENNETNEQSVLPPNMSRYEPFVGERGPLTQEQINYKQTQRKTRLFWEQTSRDIYLTIGFYNVDSTQTRVEFELNSIYCRTRIRTYDRFVRIYLAHEIVPEKSLFQVRRSNILVTIRKAKEGVTWSTLTNQPVEPRPEFFTIDYGSDDESDTEKRRRTVNHQWDQIREDKRKLKINNNNNNDDDEKFIIDDIDDDHQQPQLQTDPLTILDEEEKNQQELTDTSSDCHTTDSDDCYYEDQVPANHIPRGYDEADFDHRFYGQHIRS</sequence>
<keyword evidence="6" id="KW-0067">ATP-binding</keyword>